<dbReference type="Pfam" id="PF04548">
    <property type="entry name" value="AIG1"/>
    <property type="match status" value="1"/>
</dbReference>
<evidence type="ECO:0000256" key="4">
    <source>
        <dbReference type="SAM" id="MobiDB-lite"/>
    </source>
</evidence>
<dbReference type="SUPFAM" id="SSF52540">
    <property type="entry name" value="P-loop containing nucleoside triphosphate hydrolases"/>
    <property type="match status" value="1"/>
</dbReference>
<dbReference type="AlphaFoldDB" id="A0A8J1US11"/>
<evidence type="ECO:0000313" key="6">
    <source>
        <dbReference type="Proteomes" id="UP000749559"/>
    </source>
</evidence>
<dbReference type="InterPro" id="IPR027417">
    <property type="entry name" value="P-loop_NTPase"/>
</dbReference>
<evidence type="ECO:0000256" key="3">
    <source>
        <dbReference type="ARBA" id="ARBA00023134"/>
    </source>
</evidence>
<organism evidence="5 6">
    <name type="scientific">Owenia fusiformis</name>
    <name type="common">Polychaete worm</name>
    <dbReference type="NCBI Taxonomy" id="6347"/>
    <lineage>
        <taxon>Eukaryota</taxon>
        <taxon>Metazoa</taxon>
        <taxon>Spiralia</taxon>
        <taxon>Lophotrochozoa</taxon>
        <taxon>Annelida</taxon>
        <taxon>Polychaeta</taxon>
        <taxon>Sedentaria</taxon>
        <taxon>Canalipalpata</taxon>
        <taxon>Sabellida</taxon>
        <taxon>Oweniida</taxon>
        <taxon>Oweniidae</taxon>
        <taxon>Owenia</taxon>
    </lineage>
</organism>
<dbReference type="PANTHER" id="PTHR10903:SF170">
    <property type="entry name" value="GTPASE IMAP FAMILY MEMBER 7"/>
    <property type="match status" value="1"/>
</dbReference>
<dbReference type="EMBL" id="CAIIXF020000805">
    <property type="protein sequence ID" value="CAH1803416.1"/>
    <property type="molecule type" value="Genomic_DNA"/>
</dbReference>
<dbReference type="InterPro" id="IPR045058">
    <property type="entry name" value="GIMA/IAN/Toc"/>
</dbReference>
<evidence type="ECO:0000256" key="2">
    <source>
        <dbReference type="ARBA" id="ARBA00022741"/>
    </source>
</evidence>
<keyword evidence="6" id="KW-1185">Reference proteome</keyword>
<dbReference type="GO" id="GO:0005525">
    <property type="term" value="F:GTP binding"/>
    <property type="evidence" value="ECO:0007669"/>
    <property type="project" value="UniProtKB-KW"/>
</dbReference>
<sequence length="546" mass="64939">MAGTDFQTGGLSEEVQLQEAMKRSLSDIGNGADQSCMQKQTEMTNEERIAEMVRRSEDKGDHIRIVLIGKTGVGKSATANTLMGGKKRFKTSSGLKSVTAECESDVCFHDSRSYKFVDTPGFMDTSKGKHIICKEVAQSLQFAAPGPHVFLIVLQFGRFTKEDRAVVAQIEHLFGKQFAKDYGVVLFTRCDDIKNDLTDDDDNFDEEAYHKACEAKFLEGAVELPALGELRDACSGRIFFIDNRLKGENRKAEASRFYKKIHEWGLGQQYCIDKHRLTEMMEEDKRKRNEKLAKEELHRKNLAEKERLQRERELMEQEKERTEKLQREYREKQNEMIDRMSEMERRNKDERKKFKRQQEELERKNEEERLRRVAAEKEEQRRQEEYEEQQKKMNEQMKEIERLNEEERQRLLAQKEEFERKTEEERLRKIEQEKEEQKRQEEIAKQQEEIKNQMEEMKRKNEEEQKRREEETERLKKEFKKKQKEQKRIEEEERKKRENDWKKKEAEFESKLIEKLDAPVEPNESVISTLWKGACDVASAVKSIFL</sequence>
<comment type="caution">
    <text evidence="5">The sequence shown here is derived from an EMBL/GenBank/DDBJ whole genome shotgun (WGS) entry which is preliminary data.</text>
</comment>
<gene>
    <name evidence="5" type="ORF">OFUS_LOCUS27012</name>
</gene>
<feature type="compositionally biased region" description="Basic and acidic residues" evidence="4">
    <location>
        <begin position="486"/>
        <end position="502"/>
    </location>
</feature>
<dbReference type="InterPro" id="IPR006703">
    <property type="entry name" value="G_AIG1"/>
</dbReference>
<dbReference type="Proteomes" id="UP000749559">
    <property type="component" value="Unassembled WGS sequence"/>
</dbReference>
<reference evidence="5" key="1">
    <citation type="submission" date="2022-03" db="EMBL/GenBank/DDBJ databases">
        <authorList>
            <person name="Martin C."/>
        </authorList>
    </citation>
    <scope>NUCLEOTIDE SEQUENCE</scope>
</reference>
<protein>
    <submittedName>
        <fullName evidence="5">Uncharacterized protein</fullName>
    </submittedName>
</protein>
<evidence type="ECO:0000313" key="5">
    <source>
        <dbReference type="EMBL" id="CAH1803416.1"/>
    </source>
</evidence>
<dbReference type="Gene3D" id="3.40.50.300">
    <property type="entry name" value="P-loop containing nucleotide triphosphate hydrolases"/>
    <property type="match status" value="1"/>
</dbReference>
<feature type="region of interest" description="Disordered" evidence="4">
    <location>
        <begin position="308"/>
        <end position="502"/>
    </location>
</feature>
<proteinExistence type="inferred from homology"/>
<dbReference type="OrthoDB" id="8954335at2759"/>
<name>A0A8J1US11_OWEFU</name>
<keyword evidence="2" id="KW-0547">Nucleotide-binding</keyword>
<dbReference type="PROSITE" id="PS51720">
    <property type="entry name" value="G_AIG1"/>
    <property type="match status" value="1"/>
</dbReference>
<evidence type="ECO:0000256" key="1">
    <source>
        <dbReference type="ARBA" id="ARBA00008535"/>
    </source>
</evidence>
<feature type="compositionally biased region" description="Basic and acidic residues" evidence="4">
    <location>
        <begin position="308"/>
        <end position="476"/>
    </location>
</feature>
<accession>A0A8J1US11</accession>
<keyword evidence="3" id="KW-0342">GTP-binding</keyword>
<dbReference type="PANTHER" id="PTHR10903">
    <property type="entry name" value="GTPASE, IMAP FAMILY MEMBER-RELATED"/>
    <property type="match status" value="1"/>
</dbReference>
<comment type="similarity">
    <text evidence="1">Belongs to the TRAFAC class TrmE-Era-EngA-EngB-Septin-like GTPase superfamily. AIG1/Toc34/Toc159-like paraseptin GTPase family. IAN subfamily.</text>
</comment>